<evidence type="ECO:0000313" key="2">
    <source>
        <dbReference type="Proteomes" id="UP000198508"/>
    </source>
</evidence>
<sequence length="200" mass="21968">MRRVESRFGPGKIQIAHCTGAQYNGDMMFGMQEETVMGLFGKKSFFPYVGEIGSDVMEEIRRTVARAQGILGLSDGTGGRETAAAINEMVDRILENGVLPEGFADLEDAAVCLGVLFGHALCVGQQWKWKALGENAGNASFCVVSPGDYFSNAPMPYLLRILFGNNRNVDGTNDNTVLLLYNMLENIDRKPEKQKYFPVA</sequence>
<reference evidence="2" key="1">
    <citation type="submission" date="2016-10" db="EMBL/GenBank/DDBJ databases">
        <authorList>
            <person name="Varghese N."/>
            <person name="Submissions S."/>
        </authorList>
    </citation>
    <scope>NUCLEOTIDE SEQUENCE [LARGE SCALE GENOMIC DNA]</scope>
    <source>
        <strain evidence="2">NLAE-zl-G277</strain>
    </source>
</reference>
<dbReference type="EMBL" id="FOIM01000006">
    <property type="protein sequence ID" value="SET42867.1"/>
    <property type="molecule type" value="Genomic_DNA"/>
</dbReference>
<dbReference type="AlphaFoldDB" id="A0A1I0EE98"/>
<dbReference type="Proteomes" id="UP000198508">
    <property type="component" value="Unassembled WGS sequence"/>
</dbReference>
<protein>
    <recommendedName>
        <fullName evidence="3">DUF3806 domain-containing protein</fullName>
    </recommendedName>
</protein>
<evidence type="ECO:0000313" key="1">
    <source>
        <dbReference type="EMBL" id="SET42867.1"/>
    </source>
</evidence>
<gene>
    <name evidence="1" type="ORF">SAMN05216313_10650</name>
</gene>
<evidence type="ECO:0008006" key="3">
    <source>
        <dbReference type="Google" id="ProtNLM"/>
    </source>
</evidence>
<organism evidence="1 2">
    <name type="scientific">Enterocloster lavalensis</name>
    <dbReference type="NCBI Taxonomy" id="460384"/>
    <lineage>
        <taxon>Bacteria</taxon>
        <taxon>Bacillati</taxon>
        <taxon>Bacillota</taxon>
        <taxon>Clostridia</taxon>
        <taxon>Lachnospirales</taxon>
        <taxon>Lachnospiraceae</taxon>
        <taxon>Enterocloster</taxon>
    </lineage>
</organism>
<keyword evidence="2" id="KW-1185">Reference proteome</keyword>
<proteinExistence type="predicted"/>
<accession>A0A1I0EE98</accession>
<name>A0A1I0EE98_9FIRM</name>